<evidence type="ECO:0000256" key="2">
    <source>
        <dbReference type="SAM" id="MobiDB-lite"/>
    </source>
</evidence>
<dbReference type="EMBL" id="UINC01202137">
    <property type="protein sequence ID" value="SVE21799.1"/>
    <property type="molecule type" value="Genomic_DNA"/>
</dbReference>
<dbReference type="Pfam" id="PF02515">
    <property type="entry name" value="CoA_transf_3"/>
    <property type="match status" value="1"/>
</dbReference>
<proteinExistence type="predicted"/>
<dbReference type="AlphaFoldDB" id="A0A383BPJ9"/>
<evidence type="ECO:0000256" key="1">
    <source>
        <dbReference type="ARBA" id="ARBA00022679"/>
    </source>
</evidence>
<reference evidence="3" key="1">
    <citation type="submission" date="2018-05" db="EMBL/GenBank/DDBJ databases">
        <authorList>
            <person name="Lanie J.A."/>
            <person name="Ng W.-L."/>
            <person name="Kazmierczak K.M."/>
            <person name="Andrzejewski T.M."/>
            <person name="Davidsen T.M."/>
            <person name="Wayne K.J."/>
            <person name="Tettelin H."/>
            <person name="Glass J.I."/>
            <person name="Rusch D."/>
            <person name="Podicherti R."/>
            <person name="Tsui H.-C.T."/>
            <person name="Winkler M.E."/>
        </authorList>
    </citation>
    <scope>NUCLEOTIDE SEQUENCE</scope>
</reference>
<dbReference type="GO" id="GO:0008410">
    <property type="term" value="F:CoA-transferase activity"/>
    <property type="evidence" value="ECO:0007669"/>
    <property type="project" value="TreeGrafter"/>
</dbReference>
<gene>
    <name evidence="3" type="ORF">METZ01_LOCUS474653</name>
</gene>
<sequence>MDKALNGIRVIDLTQFEAGTSCTQMMAWLGADVIKIEEPTKGEPGRSVQGVPGDMDSSYFLNLNNN</sequence>
<dbReference type="Gene3D" id="3.40.50.10540">
    <property type="entry name" value="Crotonobetainyl-coa:carnitine coa-transferase, domain 1"/>
    <property type="match status" value="1"/>
</dbReference>
<name>A0A383BPJ9_9ZZZZ</name>
<dbReference type="SUPFAM" id="SSF89796">
    <property type="entry name" value="CoA-transferase family III (CaiB/BaiF)"/>
    <property type="match status" value="1"/>
</dbReference>
<accession>A0A383BPJ9</accession>
<organism evidence="3">
    <name type="scientific">marine metagenome</name>
    <dbReference type="NCBI Taxonomy" id="408172"/>
    <lineage>
        <taxon>unclassified sequences</taxon>
        <taxon>metagenomes</taxon>
        <taxon>ecological metagenomes</taxon>
    </lineage>
</organism>
<feature type="non-terminal residue" evidence="3">
    <location>
        <position position="66"/>
    </location>
</feature>
<dbReference type="InterPro" id="IPR050483">
    <property type="entry name" value="CoA-transferase_III_domain"/>
</dbReference>
<feature type="region of interest" description="Disordered" evidence="2">
    <location>
        <begin position="40"/>
        <end position="66"/>
    </location>
</feature>
<evidence type="ECO:0008006" key="4">
    <source>
        <dbReference type="Google" id="ProtNLM"/>
    </source>
</evidence>
<dbReference type="PANTHER" id="PTHR48207:SF3">
    <property type="entry name" value="SUCCINATE--HYDROXYMETHYLGLUTARATE COA-TRANSFERASE"/>
    <property type="match status" value="1"/>
</dbReference>
<keyword evidence="1" id="KW-0808">Transferase</keyword>
<evidence type="ECO:0000313" key="3">
    <source>
        <dbReference type="EMBL" id="SVE21799.1"/>
    </source>
</evidence>
<dbReference type="InterPro" id="IPR003673">
    <property type="entry name" value="CoA-Trfase_fam_III"/>
</dbReference>
<dbReference type="InterPro" id="IPR023606">
    <property type="entry name" value="CoA-Trfase_III_dom_1_sf"/>
</dbReference>
<protein>
    <recommendedName>
        <fullName evidence="4">Formyl-CoA transferase</fullName>
    </recommendedName>
</protein>
<dbReference type="PANTHER" id="PTHR48207">
    <property type="entry name" value="SUCCINATE--HYDROXYMETHYLGLUTARATE COA-TRANSFERASE"/>
    <property type="match status" value="1"/>
</dbReference>